<name>A7NF75_ROSCS</name>
<sequence>MSIRLLLALATLMLALAGCGTIGAAPTPTPLPPTPTPTPLPTSTPRPTPTPLPTPTPVPPTQPPASASADVIQSGLLAAARADSYRIEFVFKTKGSIGEGAPIASPDGMVEVIRMKGEVAGKNSRVEIGGFFAAILSGDPEKSTEFVTVDGKSYIRGPAPLFGAPEDAWYELPADQASSAVTVSPDQVTGSLQQSGNLDLASFTSGGFETLDAQRCAIFIGDKETTIRLLTGVNQQGTLPFTLRPEDVEQAETRLFICEDGRLHKMTIDVSGTPAGETEPTSFSMLIRLYDFNSTIRIIAPANARPLAPPSFGLPTPTP</sequence>
<evidence type="ECO:0000256" key="1">
    <source>
        <dbReference type="SAM" id="MobiDB-lite"/>
    </source>
</evidence>
<dbReference type="KEGG" id="rca:Rcas_0092"/>
<dbReference type="Proteomes" id="UP000000263">
    <property type="component" value="Chromosome"/>
</dbReference>
<evidence type="ECO:0000313" key="4">
    <source>
        <dbReference type="Proteomes" id="UP000000263"/>
    </source>
</evidence>
<feature type="chain" id="PRO_5002711436" description="LppX_LprAFG lipoprotein" evidence="2">
    <location>
        <begin position="25"/>
        <end position="319"/>
    </location>
</feature>
<feature type="region of interest" description="Disordered" evidence="1">
    <location>
        <begin position="25"/>
        <end position="68"/>
    </location>
</feature>
<dbReference type="STRING" id="383372.Rcas_0092"/>
<dbReference type="AlphaFoldDB" id="A7NF75"/>
<dbReference type="PROSITE" id="PS51257">
    <property type="entry name" value="PROKAR_LIPOPROTEIN"/>
    <property type="match status" value="1"/>
</dbReference>
<dbReference type="Gene3D" id="2.50.20.20">
    <property type="match status" value="1"/>
</dbReference>
<accession>A7NF75</accession>
<feature type="signal peptide" evidence="2">
    <location>
        <begin position="1"/>
        <end position="24"/>
    </location>
</feature>
<dbReference type="eggNOG" id="ENOG5032HG9">
    <property type="taxonomic scope" value="Bacteria"/>
</dbReference>
<keyword evidence="4" id="KW-1185">Reference proteome</keyword>
<feature type="compositionally biased region" description="Pro residues" evidence="1">
    <location>
        <begin position="27"/>
        <end position="63"/>
    </location>
</feature>
<dbReference type="OrthoDB" id="163129at2"/>
<dbReference type="HOGENOM" id="CLU_917329_0_0_0"/>
<reference evidence="3 4" key="1">
    <citation type="submission" date="2007-08" db="EMBL/GenBank/DDBJ databases">
        <title>Complete sequence of Roseiflexus castenholzii DSM 13941.</title>
        <authorList>
            <consortium name="US DOE Joint Genome Institute"/>
            <person name="Copeland A."/>
            <person name="Lucas S."/>
            <person name="Lapidus A."/>
            <person name="Barry K."/>
            <person name="Glavina del Rio T."/>
            <person name="Dalin E."/>
            <person name="Tice H."/>
            <person name="Pitluck S."/>
            <person name="Thompson L.S."/>
            <person name="Brettin T."/>
            <person name="Bruce D."/>
            <person name="Detter J.C."/>
            <person name="Han C."/>
            <person name="Tapia R."/>
            <person name="Schmutz J."/>
            <person name="Larimer F."/>
            <person name="Land M."/>
            <person name="Hauser L."/>
            <person name="Kyrpides N."/>
            <person name="Mikhailova N."/>
            <person name="Bryant D.A."/>
            <person name="Hanada S."/>
            <person name="Tsukatani Y."/>
            <person name="Richardson P."/>
        </authorList>
    </citation>
    <scope>NUCLEOTIDE SEQUENCE [LARGE SCALE GENOMIC DNA]</scope>
    <source>
        <strain evidence="4">DSM 13941 / HLO8</strain>
    </source>
</reference>
<protein>
    <recommendedName>
        <fullName evidence="5">LppX_LprAFG lipoprotein</fullName>
    </recommendedName>
</protein>
<organism evidence="3 4">
    <name type="scientific">Roseiflexus castenholzii (strain DSM 13941 / HLO8)</name>
    <dbReference type="NCBI Taxonomy" id="383372"/>
    <lineage>
        <taxon>Bacteria</taxon>
        <taxon>Bacillati</taxon>
        <taxon>Chloroflexota</taxon>
        <taxon>Chloroflexia</taxon>
        <taxon>Chloroflexales</taxon>
        <taxon>Roseiflexineae</taxon>
        <taxon>Roseiflexaceae</taxon>
        <taxon>Roseiflexus</taxon>
    </lineage>
</organism>
<gene>
    <name evidence="3" type="ordered locus">Rcas_0092</name>
</gene>
<dbReference type="EMBL" id="CP000804">
    <property type="protein sequence ID" value="ABU56229.1"/>
    <property type="molecule type" value="Genomic_DNA"/>
</dbReference>
<proteinExistence type="predicted"/>
<keyword evidence="2" id="KW-0732">Signal</keyword>
<dbReference type="RefSeq" id="WP_011997634.1">
    <property type="nucleotide sequence ID" value="NC_009767.1"/>
</dbReference>
<evidence type="ECO:0008006" key="5">
    <source>
        <dbReference type="Google" id="ProtNLM"/>
    </source>
</evidence>
<evidence type="ECO:0000256" key="2">
    <source>
        <dbReference type="SAM" id="SignalP"/>
    </source>
</evidence>
<evidence type="ECO:0000313" key="3">
    <source>
        <dbReference type="EMBL" id="ABU56229.1"/>
    </source>
</evidence>